<keyword evidence="3" id="KW-0175">Coiled coil</keyword>
<dbReference type="Pfam" id="PF21581">
    <property type="entry name" value="SCD"/>
    <property type="match status" value="1"/>
</dbReference>
<dbReference type="GO" id="GO:0008278">
    <property type="term" value="C:cohesin complex"/>
    <property type="evidence" value="ECO:0007669"/>
    <property type="project" value="UniProtKB-UniRule"/>
</dbReference>
<feature type="region of interest" description="Disordered" evidence="4">
    <location>
        <begin position="1008"/>
        <end position="1084"/>
    </location>
</feature>
<dbReference type="InterPro" id="IPR039662">
    <property type="entry name" value="Cohesin_Scc3/SA"/>
</dbReference>
<feature type="region of interest" description="Disordered" evidence="4">
    <location>
        <begin position="1161"/>
        <end position="1184"/>
    </location>
</feature>
<dbReference type="InterPro" id="IPR016024">
    <property type="entry name" value="ARM-type_fold"/>
</dbReference>
<keyword evidence="2" id="KW-0539">Nucleus</keyword>
<evidence type="ECO:0000313" key="7">
    <source>
        <dbReference type="Proteomes" id="UP000694546"/>
    </source>
</evidence>
<dbReference type="GO" id="GO:0007059">
    <property type="term" value="P:chromosome segregation"/>
    <property type="evidence" value="ECO:0007669"/>
    <property type="project" value="UniProtKB-KW"/>
</dbReference>
<protein>
    <recommendedName>
        <fullName evidence="2">Cohesin subunit SA</fullName>
    </recommendedName>
    <alternativeName>
        <fullName evidence="2">SCC3 homolog</fullName>
    </alternativeName>
    <alternativeName>
        <fullName evidence="2">Stromal antigen</fullName>
    </alternativeName>
</protein>
<feature type="compositionally biased region" description="Acidic residues" evidence="4">
    <location>
        <begin position="1161"/>
        <end position="1170"/>
    </location>
</feature>
<dbReference type="GeneTree" id="ENSGT00950000182972"/>
<organism evidence="6 7">
    <name type="scientific">Gadus morhua</name>
    <name type="common">Atlantic cod</name>
    <dbReference type="NCBI Taxonomy" id="8049"/>
    <lineage>
        <taxon>Eukaryota</taxon>
        <taxon>Metazoa</taxon>
        <taxon>Chordata</taxon>
        <taxon>Craniata</taxon>
        <taxon>Vertebrata</taxon>
        <taxon>Euteleostomi</taxon>
        <taxon>Actinopterygii</taxon>
        <taxon>Neopterygii</taxon>
        <taxon>Teleostei</taxon>
        <taxon>Neoteleostei</taxon>
        <taxon>Acanthomorphata</taxon>
        <taxon>Zeiogadaria</taxon>
        <taxon>Gadariae</taxon>
        <taxon>Gadiformes</taxon>
        <taxon>Gadoidei</taxon>
        <taxon>Gadidae</taxon>
        <taxon>Gadus</taxon>
    </lineage>
</organism>
<dbReference type="Pfam" id="PF24571">
    <property type="entry name" value="HEAT_SCC3-SA"/>
    <property type="match status" value="1"/>
</dbReference>
<dbReference type="GO" id="GO:0007062">
    <property type="term" value="P:sister chromatid cohesion"/>
    <property type="evidence" value="ECO:0007669"/>
    <property type="project" value="UniProtKB-UniRule"/>
</dbReference>
<keyword evidence="2" id="KW-0159">Chromosome partition</keyword>
<dbReference type="PROSITE" id="PS51425">
    <property type="entry name" value="SCD"/>
    <property type="match status" value="1"/>
</dbReference>
<dbReference type="PANTHER" id="PTHR11199">
    <property type="entry name" value="STROMAL ANTIGEN"/>
    <property type="match status" value="1"/>
</dbReference>
<dbReference type="Ensembl" id="ENSGMOT00000025291.1">
    <property type="protein sequence ID" value="ENSGMOP00000033286.1"/>
    <property type="gene ID" value="ENSGMOG00000003196.2"/>
</dbReference>
<proteinExistence type="inferred from homology"/>
<dbReference type="InterPro" id="IPR013721">
    <property type="entry name" value="STAG"/>
</dbReference>
<comment type="function">
    <text evidence="2">Component of cohesin complex, a complex required for the cohesion of sister chromatids after DNA replication. The cohesin complex apparently forms a large proteinaceous ring within which sister chromatids can be trapped. At anaphase, the complex is cleaved and dissociates from chromatin, allowing sister chromatids to segregate.</text>
</comment>
<dbReference type="Proteomes" id="UP000694546">
    <property type="component" value="Chromosome 10"/>
</dbReference>
<dbReference type="InterPro" id="IPR056396">
    <property type="entry name" value="HEAT_SCC3-SA"/>
</dbReference>
<dbReference type="Pfam" id="PF08514">
    <property type="entry name" value="STAG"/>
    <property type="match status" value="1"/>
</dbReference>
<evidence type="ECO:0000256" key="3">
    <source>
        <dbReference type="SAM" id="Coils"/>
    </source>
</evidence>
<dbReference type="GO" id="GO:0003682">
    <property type="term" value="F:chromatin binding"/>
    <property type="evidence" value="ECO:0007669"/>
    <property type="project" value="TreeGrafter"/>
</dbReference>
<evidence type="ECO:0000256" key="1">
    <source>
        <dbReference type="ARBA" id="ARBA00005486"/>
    </source>
</evidence>
<dbReference type="InterPro" id="IPR020839">
    <property type="entry name" value="SCD"/>
</dbReference>
<reference evidence="6" key="2">
    <citation type="submission" date="2025-09" db="UniProtKB">
        <authorList>
            <consortium name="Ensembl"/>
        </authorList>
    </citation>
    <scope>IDENTIFICATION</scope>
</reference>
<sequence length="1206" mass="139098">FSSDTDFSEEPDGRTAVTVSLAAKGKVLRILVPFFKRGYWCFNNMFNVIFLQSVVDDWIESYKTDRDVALLDLINFFIQCSGCKGVVSGEMFRNMQNSEIIRRMTEEFDEDSGDYPLTIAGPQWKRFKTSFCEFIAVLVRQCQYSIIYDEYMMDTVISLLTGLSDSQVRAFRHTSTLAAMKLMTALVNVALNLSINMDNTQRQYESERNKIVAKRANDRLELLLQKRKELQENQDEIENMMNAIFKGVFVHRYRDSIAEIRAICIEEIGVWMKLYSDAFLNDSYLKYVGWTMHDKQGEVRLKCLTALQGLYYNRELNTRLELFTSRFKDRIVSMTLDKEYDVAVQAIKLLTLVLHSTDEVLSPEDCESVYHLVYSAHRPVAIAAGEFLFKKLFSQREPEEEGAPKRRGRQSPNANLIKTTVFFFLESELHEHAAYLVDSLWECGAELLKDWECMTSLLLDDPLPGEEALTDRQETALIEIMLCTVRQAAECHPPVGRGTGKRVMTAKEKKTQLDDRTRITELFAVSLPPLLAKYAMDSEKVTNLLQLPQFFDLEIYTTGRLEKHLESLLRQVREIVEKHTDTDVLEVCSKTYHALCNEEFTIFNRVDIARSQLLDEQVDKFNRLLEDFLQEGEEVDEDDTYQILSTLKRITAFHNAHDLSQWDLFTSNFKLLNTGIENGDMPEQIVIQSLQCTHYVILWNLAKLSEGSSRKEDMVTLRKQMRAFCLMCQRYLTNVNTAVKEQAFTILCDVLLIFSHQMVSGGREHLEPLVYSPEDSLQVELLSFILNHVFIDQDEETNSTDGQQDDEAGKIEALHKRRNLLAAYCKLIIYCVVEMKTGADIFKQYMRYYNDYGDIIKETMSKTRQIDKIQCAKTLILSLQQLFNEMLSELGHGFDRSSSSFCGIKELARRFSLTFGLDQVKTRDAIAMLHKDGIEFAFKEPSPQGEGNPPLHLAFLDILSEFSSKLMRQDKRTVHMYLERFMTFQMALQREDCWLPLISYRNSLQAGGDDDTMSVMSGYSSRGSSVRSKKAKPTRKLPEEESSSSSEVWQQSLQTPVMMPSPHLTSTAMREPKRGRDDSYMGQTPQHIQTPMDYNSQVTWMLAQRQQEEARQQQERAMNYAKLRTNLQHAIRRGTGLMEEDEEPIVEDVMMSSEGRLDDLNEGMDFDTMDIDLPPSKNRRERSELKPDYFDPASIMDESVLGVSMF</sequence>
<evidence type="ECO:0000256" key="4">
    <source>
        <dbReference type="SAM" id="MobiDB-lite"/>
    </source>
</evidence>
<dbReference type="PANTHER" id="PTHR11199:SF3">
    <property type="entry name" value="COHESIN SUBUNIT SA-2"/>
    <property type="match status" value="1"/>
</dbReference>
<dbReference type="AlphaFoldDB" id="A0A8C5AJN3"/>
<evidence type="ECO:0000256" key="2">
    <source>
        <dbReference type="RuleBase" id="RU369063"/>
    </source>
</evidence>
<evidence type="ECO:0000259" key="5">
    <source>
        <dbReference type="PROSITE" id="PS51425"/>
    </source>
</evidence>
<feature type="coiled-coil region" evidence="3">
    <location>
        <begin position="190"/>
        <end position="243"/>
    </location>
</feature>
<feature type="compositionally biased region" description="Low complexity" evidence="4">
    <location>
        <begin position="1013"/>
        <end position="1026"/>
    </location>
</feature>
<feature type="compositionally biased region" description="Basic and acidic residues" evidence="4">
    <location>
        <begin position="1070"/>
        <end position="1079"/>
    </location>
</feature>
<dbReference type="SUPFAM" id="SSF48371">
    <property type="entry name" value="ARM repeat"/>
    <property type="match status" value="1"/>
</dbReference>
<accession>A0A8C5AJN3</accession>
<comment type="subunit">
    <text evidence="2">Part of the cohesin complex which is composed of a heterodimer between a SMC1 protein (SMC1A or SMC1B) and SMC3, which are attached via their hinge domain, and RAD21 which link them at their heads, and one STAG protein.</text>
</comment>
<reference evidence="6" key="1">
    <citation type="submission" date="2025-08" db="UniProtKB">
        <authorList>
            <consortium name="Ensembl"/>
        </authorList>
    </citation>
    <scope>IDENTIFICATION</scope>
</reference>
<keyword evidence="2" id="KW-0131">Cell cycle</keyword>
<feature type="domain" description="SCD" evidence="5">
    <location>
        <begin position="249"/>
        <end position="334"/>
    </location>
</feature>
<name>A0A8C5AJN3_GADMO</name>
<comment type="subcellular location">
    <subcellularLocation>
        <location evidence="2">Nucleus</location>
    </subcellularLocation>
    <subcellularLocation>
        <location evidence="2">Chromosome</location>
    </subcellularLocation>
    <subcellularLocation>
        <location evidence="2">Chromosome</location>
        <location evidence="2">Centromere</location>
    </subcellularLocation>
</comment>
<comment type="similarity">
    <text evidence="1 2">Belongs to the SCC3 family.</text>
</comment>
<gene>
    <name evidence="6" type="primary">stag2b</name>
</gene>
<dbReference type="GO" id="GO:0000775">
    <property type="term" value="C:chromosome, centromeric region"/>
    <property type="evidence" value="ECO:0007669"/>
    <property type="project" value="UniProtKB-SubCell"/>
</dbReference>
<dbReference type="GO" id="GO:0005634">
    <property type="term" value="C:nucleus"/>
    <property type="evidence" value="ECO:0007669"/>
    <property type="project" value="UniProtKB-SubCell"/>
</dbReference>
<keyword evidence="2" id="KW-0158">Chromosome</keyword>
<keyword evidence="7" id="KW-1185">Reference proteome</keyword>
<keyword evidence="2" id="KW-0132">Cell division</keyword>
<evidence type="ECO:0000313" key="6">
    <source>
        <dbReference type="Ensembl" id="ENSGMOP00000033286.1"/>
    </source>
</evidence>
<dbReference type="GO" id="GO:0000785">
    <property type="term" value="C:chromatin"/>
    <property type="evidence" value="ECO:0007669"/>
    <property type="project" value="UniProtKB-UniRule"/>
</dbReference>
<dbReference type="GO" id="GO:0051301">
    <property type="term" value="P:cell division"/>
    <property type="evidence" value="ECO:0007669"/>
    <property type="project" value="UniProtKB-UniRule"/>
</dbReference>